<organism evidence="3 4">
    <name type="scientific">Starmerella bacillaris</name>
    <name type="common">Yeast</name>
    <name type="synonym">Candida zemplinina</name>
    <dbReference type="NCBI Taxonomy" id="1247836"/>
    <lineage>
        <taxon>Eukaryota</taxon>
        <taxon>Fungi</taxon>
        <taxon>Dikarya</taxon>
        <taxon>Ascomycota</taxon>
        <taxon>Saccharomycotina</taxon>
        <taxon>Dipodascomycetes</taxon>
        <taxon>Dipodascales</taxon>
        <taxon>Trichomonascaceae</taxon>
        <taxon>Starmerella</taxon>
    </lineage>
</organism>
<dbReference type="Proteomes" id="UP001362899">
    <property type="component" value="Unassembled WGS sequence"/>
</dbReference>
<dbReference type="InterPro" id="IPR002836">
    <property type="entry name" value="PDCD5-like"/>
</dbReference>
<protein>
    <submittedName>
        <fullName evidence="3">Sdd2 protein</fullName>
    </submittedName>
</protein>
<dbReference type="GO" id="GO:0003677">
    <property type="term" value="F:DNA binding"/>
    <property type="evidence" value="ECO:0007669"/>
    <property type="project" value="InterPro"/>
</dbReference>
<feature type="region of interest" description="Disordered" evidence="2">
    <location>
        <begin position="91"/>
        <end position="133"/>
    </location>
</feature>
<comment type="caution">
    <text evidence="3">The sequence shown here is derived from an EMBL/GenBank/DDBJ whole genome shotgun (WGS) entry which is preliminary data.</text>
</comment>
<dbReference type="Gene3D" id="1.10.8.140">
    <property type="entry name" value="PDCD5-like"/>
    <property type="match status" value="1"/>
</dbReference>
<dbReference type="GO" id="GO:0005634">
    <property type="term" value="C:nucleus"/>
    <property type="evidence" value="ECO:0007669"/>
    <property type="project" value="TreeGrafter"/>
</dbReference>
<evidence type="ECO:0000313" key="3">
    <source>
        <dbReference type="EMBL" id="GMM52859.1"/>
    </source>
</evidence>
<dbReference type="EMBL" id="BTGC01000008">
    <property type="protein sequence ID" value="GMM52859.1"/>
    <property type="molecule type" value="Genomic_DNA"/>
</dbReference>
<reference evidence="3 4" key="1">
    <citation type="journal article" date="2023" name="Elife">
        <title>Identification of key yeast species and microbe-microbe interactions impacting larval growth of Drosophila in the wild.</title>
        <authorList>
            <person name="Mure A."/>
            <person name="Sugiura Y."/>
            <person name="Maeda R."/>
            <person name="Honda K."/>
            <person name="Sakurai N."/>
            <person name="Takahashi Y."/>
            <person name="Watada M."/>
            <person name="Katoh T."/>
            <person name="Gotoh A."/>
            <person name="Gotoh Y."/>
            <person name="Taniguchi I."/>
            <person name="Nakamura K."/>
            <person name="Hayashi T."/>
            <person name="Katayama T."/>
            <person name="Uemura T."/>
            <person name="Hattori Y."/>
        </authorList>
    </citation>
    <scope>NUCLEOTIDE SEQUENCE [LARGE SCALE GENOMIC DNA]</scope>
    <source>
        <strain evidence="3 4">SB-73</strain>
    </source>
</reference>
<dbReference type="PANTHER" id="PTHR10840:SF0">
    <property type="entry name" value="PROGRAMMED CELL DEATH PROTEIN 5"/>
    <property type="match status" value="1"/>
</dbReference>
<keyword evidence="4" id="KW-1185">Reference proteome</keyword>
<evidence type="ECO:0000256" key="1">
    <source>
        <dbReference type="ARBA" id="ARBA00010490"/>
    </source>
</evidence>
<comment type="similarity">
    <text evidence="1">Belongs to the PDCD5 family.</text>
</comment>
<dbReference type="PIRSF" id="PIRSF015730">
    <property type="entry name" value="TFAR19"/>
    <property type="match status" value="1"/>
</dbReference>
<gene>
    <name evidence="3" type="ORF">DASB73_038220</name>
</gene>
<proteinExistence type="inferred from homology"/>
<dbReference type="GO" id="GO:0005829">
    <property type="term" value="C:cytosol"/>
    <property type="evidence" value="ECO:0007669"/>
    <property type="project" value="TreeGrafter"/>
</dbReference>
<dbReference type="PANTHER" id="PTHR10840">
    <property type="entry name" value="PROGRAMMED CELL DEATH PROTEIN 5"/>
    <property type="match status" value="1"/>
</dbReference>
<dbReference type="AlphaFoldDB" id="A0AAV5RMW6"/>
<dbReference type="Pfam" id="PF01984">
    <property type="entry name" value="dsDNA_bind"/>
    <property type="match status" value="1"/>
</dbReference>
<feature type="compositionally biased region" description="Polar residues" evidence="2">
    <location>
        <begin position="91"/>
        <end position="101"/>
    </location>
</feature>
<dbReference type="InterPro" id="IPR036883">
    <property type="entry name" value="PDCD5-like_sf"/>
</dbReference>
<dbReference type="SUPFAM" id="SSF46950">
    <property type="entry name" value="Double-stranded DNA-binding domain"/>
    <property type="match status" value="1"/>
</dbReference>
<sequence length="133" mass="15463">MDDDELRRIREARLQELKSKRTPQDDKQDEMKAAALSQILQQDARERLNRIRIVNSERAEKVEQLLMRLAQSGQLQGRISDPDLVHLLNKMSQQEQQSSKLVFSRRGNDFSDEEGDVISSKDAKDESDDDFFD</sequence>
<evidence type="ECO:0000313" key="4">
    <source>
        <dbReference type="Proteomes" id="UP001362899"/>
    </source>
</evidence>
<evidence type="ECO:0000256" key="2">
    <source>
        <dbReference type="SAM" id="MobiDB-lite"/>
    </source>
</evidence>
<name>A0AAV5RMW6_STABA</name>
<accession>A0AAV5RMW6</accession>